<proteinExistence type="predicted"/>
<dbReference type="VEuPathDB" id="FungiDB:DEHA2B07084g"/>
<dbReference type="AlphaFoldDB" id="Q6BX03"/>
<evidence type="ECO:0000313" key="8">
    <source>
        <dbReference type="EMBL" id="CAG85267.1"/>
    </source>
</evidence>
<evidence type="ECO:0000256" key="2">
    <source>
        <dbReference type="ARBA" id="ARBA00022692"/>
    </source>
</evidence>
<dbReference type="eggNOG" id="KOG4561">
    <property type="taxonomic scope" value="Eukaryota"/>
</dbReference>
<reference evidence="8 9" key="1">
    <citation type="journal article" date="2004" name="Nature">
        <title>Genome evolution in yeasts.</title>
        <authorList>
            <consortium name="Genolevures"/>
            <person name="Dujon B."/>
            <person name="Sherman D."/>
            <person name="Fischer G."/>
            <person name="Durrens P."/>
            <person name="Casaregola S."/>
            <person name="Lafontaine I."/>
            <person name="de Montigny J."/>
            <person name="Marck C."/>
            <person name="Neuveglise C."/>
            <person name="Talla E."/>
            <person name="Goffard N."/>
            <person name="Frangeul L."/>
            <person name="Aigle M."/>
            <person name="Anthouard V."/>
            <person name="Babour A."/>
            <person name="Barbe V."/>
            <person name="Barnay S."/>
            <person name="Blanchin S."/>
            <person name="Beckerich J.M."/>
            <person name="Beyne E."/>
            <person name="Bleykasten C."/>
            <person name="Boisrame A."/>
            <person name="Boyer J."/>
            <person name="Cattolico L."/>
            <person name="Confanioleri F."/>
            <person name="de Daruvar A."/>
            <person name="Despons L."/>
            <person name="Fabre E."/>
            <person name="Fairhead C."/>
            <person name="Ferry-Dumazet H."/>
            <person name="Groppi A."/>
            <person name="Hantraye F."/>
            <person name="Hennequin C."/>
            <person name="Jauniaux N."/>
            <person name="Joyet P."/>
            <person name="Kachouri R."/>
            <person name="Kerrest A."/>
            <person name="Koszul R."/>
            <person name="Lemaire M."/>
            <person name="Lesur I."/>
            <person name="Ma L."/>
            <person name="Muller H."/>
            <person name="Nicaud J.M."/>
            <person name="Nikolski M."/>
            <person name="Oztas S."/>
            <person name="Ozier-Kalogeropoulos O."/>
            <person name="Pellenz S."/>
            <person name="Potier S."/>
            <person name="Richard G.F."/>
            <person name="Straub M.L."/>
            <person name="Suleau A."/>
            <person name="Swennene D."/>
            <person name="Tekaia F."/>
            <person name="Wesolowski-Louvel M."/>
            <person name="Westhof E."/>
            <person name="Wirth B."/>
            <person name="Zeniou-Meyer M."/>
            <person name="Zivanovic I."/>
            <person name="Bolotin-Fukuhara M."/>
            <person name="Thierry A."/>
            <person name="Bouchier C."/>
            <person name="Caudron B."/>
            <person name="Scarpelli C."/>
            <person name="Gaillardin C."/>
            <person name="Weissenbach J."/>
            <person name="Wincker P."/>
            <person name="Souciet J.L."/>
        </authorList>
    </citation>
    <scope>NUCLEOTIDE SEQUENCE [LARGE SCALE GENOMIC DNA]</scope>
    <source>
        <strain evidence="9">ATCC 36239 / CBS 767 / BCRC 21394 / JCM 1990 / NBRC 0083 / IGC 2968</strain>
    </source>
</reference>
<organism evidence="8 9">
    <name type="scientific">Debaryomyces hansenii (strain ATCC 36239 / CBS 767 / BCRC 21394 / JCM 1990 / NBRC 0083 / IGC 2968)</name>
    <name type="common">Yeast</name>
    <name type="synonym">Torulaspora hansenii</name>
    <dbReference type="NCBI Taxonomy" id="284592"/>
    <lineage>
        <taxon>Eukaryota</taxon>
        <taxon>Fungi</taxon>
        <taxon>Dikarya</taxon>
        <taxon>Ascomycota</taxon>
        <taxon>Saccharomycotina</taxon>
        <taxon>Pichiomycetes</taxon>
        <taxon>Debaryomycetaceae</taxon>
        <taxon>Debaryomyces</taxon>
    </lineage>
</organism>
<feature type="transmembrane region" description="Helical" evidence="6">
    <location>
        <begin position="242"/>
        <end position="262"/>
    </location>
</feature>
<keyword evidence="2 5" id="KW-0812">Transmembrane</keyword>
<dbReference type="SMART" id="SM00724">
    <property type="entry name" value="TLC"/>
    <property type="match status" value="1"/>
</dbReference>
<evidence type="ECO:0000313" key="9">
    <source>
        <dbReference type="Proteomes" id="UP000000599"/>
    </source>
</evidence>
<dbReference type="PANTHER" id="PTHR13439:SF0">
    <property type="entry name" value="TOPOISOMERASE I DAMAGE AFFECTED PROTEIN 4"/>
    <property type="match status" value="1"/>
</dbReference>
<feature type="transmembrane region" description="Helical" evidence="6">
    <location>
        <begin position="26"/>
        <end position="46"/>
    </location>
</feature>
<keyword evidence="3 6" id="KW-1133">Transmembrane helix</keyword>
<dbReference type="InterPro" id="IPR006634">
    <property type="entry name" value="TLC-dom"/>
</dbReference>
<sequence length="290" mass="33288">MSLTDFLPVFNEDPFLKFRPFPETSTIPFVAHWHEIVGSFLMYVLVQKLSPMVSSRLFGKSYNQLNYKTKINFDIHVVSMVQCVVSVLALIPMWNHPTWKNREVDPTSAVLAYYPYGGFVSSISVGYFLWDLVVCFKYMNLFGAGFLVHAVSALFVFGSTLFRFCLPWVPAFLLFELSTPFVNINWFASKMPEGFVSDATVIVNGILLLVTFFTVRILWGFYSAIVVARDMFAVWDQLYKVLPVGTLLLNFTLNILNVYWFYKMLLIAKKKATGKKTTKEAEHELAHKIE</sequence>
<evidence type="ECO:0000256" key="6">
    <source>
        <dbReference type="SAM" id="Phobius"/>
    </source>
</evidence>
<keyword evidence="4 5" id="KW-0472">Membrane</keyword>
<dbReference type="InParanoid" id="Q6BX03"/>
<feature type="transmembrane region" description="Helical" evidence="6">
    <location>
        <begin position="200"/>
        <end position="222"/>
    </location>
</feature>
<protein>
    <submittedName>
        <fullName evidence="8">DEHA2B07084p</fullName>
    </submittedName>
</protein>
<dbReference type="InterPro" id="IPR050846">
    <property type="entry name" value="TLCD"/>
</dbReference>
<evidence type="ECO:0000256" key="3">
    <source>
        <dbReference type="ARBA" id="ARBA00022989"/>
    </source>
</evidence>
<dbReference type="GeneID" id="2913064"/>
<feature type="transmembrane region" description="Helical" evidence="6">
    <location>
        <begin position="73"/>
        <end position="94"/>
    </location>
</feature>
<dbReference type="OrthoDB" id="10266980at2759"/>
<keyword evidence="9" id="KW-1185">Reference proteome</keyword>
<feature type="transmembrane region" description="Helical" evidence="6">
    <location>
        <begin position="168"/>
        <end position="188"/>
    </location>
</feature>
<evidence type="ECO:0000256" key="5">
    <source>
        <dbReference type="PROSITE-ProRule" id="PRU00205"/>
    </source>
</evidence>
<dbReference type="Pfam" id="PF03798">
    <property type="entry name" value="TRAM_LAG1_CLN8"/>
    <property type="match status" value="1"/>
</dbReference>
<feature type="transmembrane region" description="Helical" evidence="6">
    <location>
        <begin position="114"/>
        <end position="134"/>
    </location>
</feature>
<evidence type="ECO:0000256" key="1">
    <source>
        <dbReference type="ARBA" id="ARBA00004141"/>
    </source>
</evidence>
<dbReference type="OMA" id="MPVYYSH"/>
<evidence type="ECO:0000259" key="7">
    <source>
        <dbReference type="PROSITE" id="PS50922"/>
    </source>
</evidence>
<dbReference type="GO" id="GO:0055088">
    <property type="term" value="P:lipid homeostasis"/>
    <property type="evidence" value="ECO:0007669"/>
    <property type="project" value="TreeGrafter"/>
</dbReference>
<dbReference type="GO" id="GO:0016020">
    <property type="term" value="C:membrane"/>
    <property type="evidence" value="ECO:0007669"/>
    <property type="project" value="UniProtKB-SubCell"/>
</dbReference>
<evidence type="ECO:0000256" key="4">
    <source>
        <dbReference type="ARBA" id="ARBA00023136"/>
    </source>
</evidence>
<gene>
    <name evidence="8" type="ordered locus">DEHA2B07084g</name>
</gene>
<feature type="domain" description="TLC" evidence="7">
    <location>
        <begin position="68"/>
        <end position="273"/>
    </location>
</feature>
<dbReference type="EMBL" id="CR382134">
    <property type="protein sequence ID" value="CAG85267.1"/>
    <property type="molecule type" value="Genomic_DNA"/>
</dbReference>
<dbReference type="RefSeq" id="XP_457266.1">
    <property type="nucleotide sequence ID" value="XM_457266.1"/>
</dbReference>
<comment type="subcellular location">
    <subcellularLocation>
        <location evidence="1">Membrane</location>
        <topology evidence="1">Multi-pass membrane protein</topology>
    </subcellularLocation>
</comment>
<accession>Q6BX03</accession>
<dbReference type="STRING" id="284592.Q6BX03"/>
<feature type="transmembrane region" description="Helical" evidence="6">
    <location>
        <begin position="141"/>
        <end position="162"/>
    </location>
</feature>
<dbReference type="FunCoup" id="Q6BX03">
    <property type="interactions" value="96"/>
</dbReference>
<dbReference type="PANTHER" id="PTHR13439">
    <property type="entry name" value="CT120 PROTEIN"/>
    <property type="match status" value="1"/>
</dbReference>
<dbReference type="HOGENOM" id="CLU_034597_0_1_1"/>
<dbReference type="KEGG" id="dha:DEHA2B07084g"/>
<name>Q6BX03_DEBHA</name>
<dbReference type="PROSITE" id="PS50922">
    <property type="entry name" value="TLC"/>
    <property type="match status" value="1"/>
</dbReference>
<dbReference type="GO" id="GO:0005783">
    <property type="term" value="C:endoplasmic reticulum"/>
    <property type="evidence" value="ECO:0007669"/>
    <property type="project" value="TreeGrafter"/>
</dbReference>
<dbReference type="Proteomes" id="UP000000599">
    <property type="component" value="Chromosome B"/>
</dbReference>